<dbReference type="GO" id="GO:0016874">
    <property type="term" value="F:ligase activity"/>
    <property type="evidence" value="ECO:0007669"/>
    <property type="project" value="UniProtKB-KW"/>
</dbReference>
<name>A0ABU3KNN9_9BURK</name>
<gene>
    <name evidence="8" type="ORF">RAE19_09980</name>
</gene>
<keyword evidence="3 5" id="KW-1133">Transmembrane helix</keyword>
<evidence type="ECO:0000313" key="8">
    <source>
        <dbReference type="EMBL" id="MDT7519037.1"/>
    </source>
</evidence>
<feature type="transmembrane region" description="Helical" evidence="5">
    <location>
        <begin position="185"/>
        <end position="201"/>
    </location>
</feature>
<evidence type="ECO:0000256" key="5">
    <source>
        <dbReference type="SAM" id="Phobius"/>
    </source>
</evidence>
<dbReference type="InterPro" id="IPR031726">
    <property type="entry name" value="PglL_A"/>
</dbReference>
<comment type="subcellular location">
    <subcellularLocation>
        <location evidence="1">Membrane</location>
        <topology evidence="1">Multi-pass membrane protein</topology>
    </subcellularLocation>
</comment>
<dbReference type="Pfam" id="PF15864">
    <property type="entry name" value="PglL_A"/>
    <property type="match status" value="1"/>
</dbReference>
<feature type="domain" description="O-antigen ligase-related" evidence="6">
    <location>
        <begin position="167"/>
        <end position="276"/>
    </location>
</feature>
<evidence type="ECO:0000256" key="2">
    <source>
        <dbReference type="ARBA" id="ARBA00022692"/>
    </source>
</evidence>
<keyword evidence="4 5" id="KW-0472">Membrane</keyword>
<dbReference type="Pfam" id="PF04932">
    <property type="entry name" value="Wzy_C"/>
    <property type="match status" value="1"/>
</dbReference>
<evidence type="ECO:0000259" key="6">
    <source>
        <dbReference type="Pfam" id="PF04932"/>
    </source>
</evidence>
<keyword evidence="2 5" id="KW-0812">Transmembrane</keyword>
<evidence type="ECO:0000259" key="7">
    <source>
        <dbReference type="Pfam" id="PF15864"/>
    </source>
</evidence>
<accession>A0ABU3KNN9</accession>
<feature type="transmembrane region" description="Helical" evidence="5">
    <location>
        <begin position="130"/>
        <end position="146"/>
    </location>
</feature>
<reference evidence="8 9" key="1">
    <citation type="submission" date="2023-08" db="EMBL/GenBank/DDBJ databases">
        <title>Rhodoferax potami sp. nov. and Rhodoferax mekongensis sp. nov., isolated from the Mekong River in Thailand.</title>
        <authorList>
            <person name="Kitikhun S."/>
            <person name="Charoenyingcharoen P."/>
            <person name="Siriarchawattana P."/>
            <person name="Likhitrattanapisal S."/>
            <person name="Nilsakha T."/>
            <person name="Chanpet A."/>
            <person name="Rattanawaree P."/>
            <person name="Ingsriswang S."/>
        </authorList>
    </citation>
    <scope>NUCLEOTIDE SEQUENCE [LARGE SCALE GENOMIC DNA]</scope>
    <source>
        <strain evidence="8 9">TBRC 17660</strain>
    </source>
</reference>
<feature type="transmembrane region" description="Helical" evidence="5">
    <location>
        <begin position="50"/>
        <end position="69"/>
    </location>
</feature>
<feature type="transmembrane region" description="Helical" evidence="5">
    <location>
        <begin position="20"/>
        <end position="38"/>
    </location>
</feature>
<dbReference type="InterPro" id="IPR051533">
    <property type="entry name" value="WaaL-like"/>
</dbReference>
<feature type="transmembrane region" description="Helical" evidence="5">
    <location>
        <begin position="76"/>
        <end position="99"/>
    </location>
</feature>
<evidence type="ECO:0000256" key="3">
    <source>
        <dbReference type="ARBA" id="ARBA00022989"/>
    </source>
</evidence>
<evidence type="ECO:0000256" key="1">
    <source>
        <dbReference type="ARBA" id="ARBA00004141"/>
    </source>
</evidence>
<evidence type="ECO:0000256" key="4">
    <source>
        <dbReference type="ARBA" id="ARBA00023136"/>
    </source>
</evidence>
<dbReference type="Proteomes" id="UP001321700">
    <property type="component" value="Unassembled WGS sequence"/>
</dbReference>
<keyword evidence="9" id="KW-1185">Reference proteome</keyword>
<dbReference type="PANTHER" id="PTHR37422:SF21">
    <property type="entry name" value="EXOQ-LIKE PROTEIN"/>
    <property type="match status" value="1"/>
</dbReference>
<feature type="transmembrane region" description="Helical" evidence="5">
    <location>
        <begin position="153"/>
        <end position="173"/>
    </location>
</feature>
<dbReference type="RefSeq" id="WP_313874745.1">
    <property type="nucleotide sequence ID" value="NZ_JAVBIK010000001.1"/>
</dbReference>
<comment type="caution">
    <text evidence="8">The sequence shown here is derived from an EMBL/GenBank/DDBJ whole genome shotgun (WGS) entry which is preliminary data.</text>
</comment>
<dbReference type="PANTHER" id="PTHR37422">
    <property type="entry name" value="TEICHURONIC ACID BIOSYNTHESIS PROTEIN TUAE"/>
    <property type="match status" value="1"/>
</dbReference>
<dbReference type="EMBL" id="JAVBIK010000001">
    <property type="protein sequence ID" value="MDT7519037.1"/>
    <property type="molecule type" value="Genomic_DNA"/>
</dbReference>
<feature type="domain" description="Protein glycosylation ligase" evidence="7">
    <location>
        <begin position="121"/>
        <end position="145"/>
    </location>
</feature>
<sequence>MALPQQPALSPSAPDLTHIVKVQLTTGLLLAAIAFPWVSPLSWGPNPDMLQRLATAGSCALFLLVWAVGGHRMPRASLVATVAWGWLLAALLSACMAWLQYFGAVDLDWSDWIMQTTQGTAFANLRQRNQFATLTSIGLLSLLWLAHRPADAALLAIPALRTAALGAAVLLLAGGNAASSSRTGALQWILIAAVAWCWSRNSTVAGKGTAWRWSLWALAAYLAANVALPSALQSLTGQVPANAFARFSEDAGSQSRMILWANVMELITVHPWTGWGWGS</sequence>
<evidence type="ECO:0000313" key="9">
    <source>
        <dbReference type="Proteomes" id="UP001321700"/>
    </source>
</evidence>
<keyword evidence="8" id="KW-0436">Ligase</keyword>
<protein>
    <submittedName>
        <fullName evidence="8">Pilin glycosylation ligase domain-containing protein</fullName>
    </submittedName>
</protein>
<feature type="transmembrane region" description="Helical" evidence="5">
    <location>
        <begin position="213"/>
        <end position="232"/>
    </location>
</feature>
<dbReference type="InterPro" id="IPR007016">
    <property type="entry name" value="O-antigen_ligase-rel_domated"/>
</dbReference>
<proteinExistence type="predicted"/>
<organism evidence="8 9">
    <name type="scientific">Rhodoferax potami</name>
    <dbReference type="NCBI Taxonomy" id="3068338"/>
    <lineage>
        <taxon>Bacteria</taxon>
        <taxon>Pseudomonadati</taxon>
        <taxon>Pseudomonadota</taxon>
        <taxon>Betaproteobacteria</taxon>
        <taxon>Burkholderiales</taxon>
        <taxon>Comamonadaceae</taxon>
        <taxon>Rhodoferax</taxon>
    </lineage>
</organism>